<sequence>MLILFDFRIILTILECFIDDDDEQDRNSPGICVSLAGTSDRKKEHLGVASQLELLKGLHQKDFGFSSEDEVEVPDFHKRNLDWENDIGCDFVSSKVVGSTSDPDEQISSVEKGRKMLFKPIKGGNNVSEMLDRYTKGNEKQFEPCTSYAVDKEARRLDQQSETARRSTCHPFNSEDKNPGVRCKTKKRSSLQPHKLDTFWSVWKDKYPNSSNDDELLDKAESSENRPMDKTGSLIPGGGDDETSTKSLVVPMEAAMQHDYNKHSMAELLDNLQGKIMNPLLKSKKGSRRKGTEQRAVSRSMPLSHRDIISDEDLCEAVHSGSSTDNEDNAQILELAIVEPGRKTMADKFQEAFDCASVVDRRASFEVPKQSSTGLFGRLQRIMQRQKEQDADFLKKVQTEVWPEDGASCIDVKILSRSFDAKLSVCHCSLIENEESSLQNPQHENFGKIWTVIFNSRVCGDVDLEVGNLIRICPPWKDVQVLRGGEIIILALYFSQIHT</sequence>
<evidence type="ECO:0000256" key="2">
    <source>
        <dbReference type="SAM" id="SignalP"/>
    </source>
</evidence>
<feature type="region of interest" description="Disordered" evidence="1">
    <location>
        <begin position="211"/>
        <end position="245"/>
    </location>
</feature>
<evidence type="ECO:0000256" key="1">
    <source>
        <dbReference type="SAM" id="MobiDB-lite"/>
    </source>
</evidence>
<keyword evidence="3" id="KW-1185">Reference proteome</keyword>
<reference evidence="4" key="2">
    <citation type="submission" date="2025-08" db="UniProtKB">
        <authorList>
            <consortium name="RefSeq"/>
        </authorList>
    </citation>
    <scope>IDENTIFICATION</scope>
    <source>
        <tissue evidence="4">Leaf</tissue>
    </source>
</reference>
<feature type="compositionally biased region" description="Basic and acidic residues" evidence="1">
    <location>
        <begin position="154"/>
        <end position="165"/>
    </location>
</feature>
<proteinExistence type="predicted"/>
<feature type="region of interest" description="Disordered" evidence="1">
    <location>
        <begin position="154"/>
        <end position="189"/>
    </location>
</feature>
<dbReference type="Proteomes" id="UP000813463">
    <property type="component" value="Chromosome 6"/>
</dbReference>
<feature type="chain" id="PRO_5046058089" evidence="2">
    <location>
        <begin position="17"/>
        <end position="499"/>
    </location>
</feature>
<dbReference type="PANTHER" id="PTHR35686:SF1">
    <property type="entry name" value="KINETOCHORE PROTEIN"/>
    <property type="match status" value="1"/>
</dbReference>
<gene>
    <name evidence="4" type="primary">LOC110795435</name>
</gene>
<protein>
    <submittedName>
        <fullName evidence="4">Uncharacterized protein</fullName>
    </submittedName>
</protein>
<evidence type="ECO:0000313" key="3">
    <source>
        <dbReference type="Proteomes" id="UP000813463"/>
    </source>
</evidence>
<dbReference type="GeneID" id="110795435"/>
<dbReference type="RefSeq" id="XP_056688703.1">
    <property type="nucleotide sequence ID" value="XM_056832725.1"/>
</dbReference>
<feature type="compositionally biased region" description="Basic and acidic residues" evidence="1">
    <location>
        <begin position="217"/>
        <end position="229"/>
    </location>
</feature>
<evidence type="ECO:0000313" key="4">
    <source>
        <dbReference type="RefSeq" id="XP_056688703.1"/>
    </source>
</evidence>
<name>A0ABM3QZE8_SPIOL</name>
<keyword evidence="2" id="KW-0732">Signal</keyword>
<feature type="signal peptide" evidence="2">
    <location>
        <begin position="1"/>
        <end position="16"/>
    </location>
</feature>
<dbReference type="PANTHER" id="PTHR35686">
    <property type="entry name" value="KINETOCHORE PROTEIN"/>
    <property type="match status" value="1"/>
</dbReference>
<organism evidence="3 4">
    <name type="scientific">Spinacia oleracea</name>
    <name type="common">Spinach</name>
    <dbReference type="NCBI Taxonomy" id="3562"/>
    <lineage>
        <taxon>Eukaryota</taxon>
        <taxon>Viridiplantae</taxon>
        <taxon>Streptophyta</taxon>
        <taxon>Embryophyta</taxon>
        <taxon>Tracheophyta</taxon>
        <taxon>Spermatophyta</taxon>
        <taxon>Magnoliopsida</taxon>
        <taxon>eudicotyledons</taxon>
        <taxon>Gunneridae</taxon>
        <taxon>Pentapetalae</taxon>
        <taxon>Caryophyllales</taxon>
        <taxon>Chenopodiaceae</taxon>
        <taxon>Chenopodioideae</taxon>
        <taxon>Anserineae</taxon>
        <taxon>Spinacia</taxon>
    </lineage>
</organism>
<reference evidence="3" key="1">
    <citation type="journal article" date="2021" name="Nat. Commun.">
        <title>Genomic analyses provide insights into spinach domestication and the genetic basis of agronomic traits.</title>
        <authorList>
            <person name="Cai X."/>
            <person name="Sun X."/>
            <person name="Xu C."/>
            <person name="Sun H."/>
            <person name="Wang X."/>
            <person name="Ge C."/>
            <person name="Zhang Z."/>
            <person name="Wang Q."/>
            <person name="Fei Z."/>
            <person name="Jiao C."/>
            <person name="Wang Q."/>
        </authorList>
    </citation>
    <scope>NUCLEOTIDE SEQUENCE [LARGE SCALE GENOMIC DNA]</scope>
    <source>
        <strain evidence="3">cv. Varoflay</strain>
    </source>
</reference>
<accession>A0ABM3QZE8</accession>